<dbReference type="Pfam" id="PF00586">
    <property type="entry name" value="AIRS"/>
    <property type="match status" value="1"/>
</dbReference>
<feature type="binding site" evidence="2">
    <location>
        <position position="42"/>
    </location>
    <ligand>
        <name>Mg(2+)</name>
        <dbReference type="ChEBI" id="CHEBI:18420"/>
        <label>2</label>
    </ligand>
</feature>
<keyword evidence="2" id="KW-0808">Transferase</keyword>
<dbReference type="EC" id="2.7.4.16" evidence="2"/>
<feature type="binding site" evidence="2">
    <location>
        <position position="12"/>
    </location>
    <ligand>
        <name>Mg(2+)</name>
        <dbReference type="ChEBI" id="CHEBI:18420"/>
        <label>4</label>
    </ligand>
</feature>
<dbReference type="Gene3D" id="3.30.1330.10">
    <property type="entry name" value="PurM-like, N-terminal domain"/>
    <property type="match status" value="1"/>
</dbReference>
<keyword evidence="2" id="KW-0479">Metal-binding</keyword>
<sequence length="257" mass="26949">MLEFGSETLVITHDSMAEGTHWPESADPFDVAWKLVAVNLSDLAAAGAEPIGVMLAYSLGDSDGDGRFIEGLRAVLDTYDAPLLGGDTIRADGPRTLGLTAIGRATHTPVPSRSGAKVGDGVFVTGDLGQAMLGHEGIEAHREAFVRPIPLLETGRALAAVATAMMDISDGLLLDATRLAKASEVTLSLENAAIPVADRARFDDCIRWGDDYQLLFTAPSGANLPIRAHRIGEVTARSDAPILLDGAPVVGSLGYQH</sequence>
<feature type="domain" description="PurM-like N-terminal" evidence="3">
    <location>
        <begin position="6"/>
        <end position="104"/>
    </location>
</feature>
<evidence type="ECO:0000259" key="3">
    <source>
        <dbReference type="Pfam" id="PF00586"/>
    </source>
</evidence>
<dbReference type="SUPFAM" id="SSF55326">
    <property type="entry name" value="PurM N-terminal domain-like"/>
    <property type="match status" value="1"/>
</dbReference>
<evidence type="ECO:0000256" key="1">
    <source>
        <dbReference type="ARBA" id="ARBA00022977"/>
    </source>
</evidence>
<dbReference type="Gene3D" id="3.90.650.10">
    <property type="entry name" value="PurM-like C-terminal domain"/>
    <property type="match status" value="1"/>
</dbReference>
<dbReference type="GO" id="GO:0009030">
    <property type="term" value="F:thiamine-phosphate kinase activity"/>
    <property type="evidence" value="ECO:0007669"/>
    <property type="project" value="UniProtKB-UniRule"/>
</dbReference>
<evidence type="ECO:0000313" key="4">
    <source>
        <dbReference type="EMBL" id="SMQ60392.1"/>
    </source>
</evidence>
<dbReference type="EMBL" id="FXWG01000001">
    <property type="protein sequence ID" value="SMQ60392.1"/>
    <property type="molecule type" value="Genomic_DNA"/>
</dbReference>
<feature type="binding site" evidence="2">
    <location>
        <position position="21"/>
    </location>
    <ligand>
        <name>substrate</name>
    </ligand>
</feature>
<dbReference type="InterPro" id="IPR036921">
    <property type="entry name" value="PurM-like_N_sf"/>
</dbReference>
<comment type="catalytic activity">
    <reaction evidence="2">
        <text>thiamine phosphate + ATP = thiamine diphosphate + ADP</text>
        <dbReference type="Rhea" id="RHEA:15913"/>
        <dbReference type="ChEBI" id="CHEBI:30616"/>
        <dbReference type="ChEBI" id="CHEBI:37575"/>
        <dbReference type="ChEBI" id="CHEBI:58937"/>
        <dbReference type="ChEBI" id="CHEBI:456216"/>
        <dbReference type="EC" id="2.7.4.16"/>
    </reaction>
</comment>
<evidence type="ECO:0000256" key="2">
    <source>
        <dbReference type="HAMAP-Rule" id="MF_02128"/>
    </source>
</evidence>
<keyword evidence="2 4" id="KW-0418">Kinase</keyword>
<dbReference type="InterPro" id="IPR006283">
    <property type="entry name" value="ThiL-like"/>
</dbReference>
<comment type="similarity">
    <text evidence="2">Belongs to the thiamine-monophosphate kinase family.</text>
</comment>
<comment type="caution">
    <text evidence="2">Lacks conserved residue(s) required for the propagation of feature annotation.</text>
</comment>
<name>A0A1Y6EIJ0_9SPHN</name>
<protein>
    <recommendedName>
        <fullName evidence="2">Thiamine-monophosphate kinase</fullName>
        <shortName evidence="2">TMP kinase</shortName>
        <shortName evidence="2">Thiamine-phosphate kinase</shortName>
        <ecNumber evidence="2">2.7.4.16</ecNumber>
    </recommendedName>
</protein>
<proteinExistence type="inferred from homology"/>
<feature type="binding site" evidence="2">
    <location>
        <position position="169"/>
    </location>
    <ligand>
        <name>ATP</name>
        <dbReference type="ChEBI" id="CHEBI:30616"/>
    </ligand>
</feature>
<dbReference type="AlphaFoldDB" id="A0A1Y6EIJ0"/>
<feature type="binding site" evidence="2">
    <location>
        <begin position="86"/>
        <end position="87"/>
    </location>
    <ligand>
        <name>ATP</name>
        <dbReference type="ChEBI" id="CHEBI:30616"/>
    </ligand>
</feature>
<feature type="binding site" evidence="2">
    <location>
        <position position="210"/>
    </location>
    <ligand>
        <name>substrate</name>
    </ligand>
</feature>
<dbReference type="Proteomes" id="UP000194420">
    <property type="component" value="Unassembled WGS sequence"/>
</dbReference>
<gene>
    <name evidence="2" type="primary">thiL</name>
    <name evidence="4" type="ORF">SAMN06297468_0414</name>
</gene>
<dbReference type="GO" id="GO:0005524">
    <property type="term" value="F:ATP binding"/>
    <property type="evidence" value="ECO:0007669"/>
    <property type="project" value="UniProtKB-UniRule"/>
</dbReference>
<organism evidence="4 5">
    <name type="scientific">Altererythrobacter xiamenensis</name>
    <dbReference type="NCBI Taxonomy" id="1316679"/>
    <lineage>
        <taxon>Bacteria</taxon>
        <taxon>Pseudomonadati</taxon>
        <taxon>Pseudomonadota</taxon>
        <taxon>Alphaproteobacteria</taxon>
        <taxon>Sphingomonadales</taxon>
        <taxon>Erythrobacteraceae</taxon>
        <taxon>Altererythrobacter</taxon>
    </lineage>
</organism>
<dbReference type="GO" id="GO:0009228">
    <property type="term" value="P:thiamine biosynthetic process"/>
    <property type="evidence" value="ECO:0007669"/>
    <property type="project" value="UniProtKB-KW"/>
</dbReference>
<feature type="binding site" evidence="2">
    <location>
        <position position="42"/>
    </location>
    <ligand>
        <name>Mg(2+)</name>
        <dbReference type="ChEBI" id="CHEBI:18420"/>
        <label>4</label>
    </ligand>
</feature>
<keyword evidence="2" id="KW-0460">Magnesium</keyword>
<comment type="miscellaneous">
    <text evidence="2">Reaction mechanism of ThiL seems to utilize a direct, inline transfer of the gamma-phosphate of ATP to TMP rather than a phosphorylated enzyme intermediate.</text>
</comment>
<dbReference type="GO" id="GO:0009229">
    <property type="term" value="P:thiamine diphosphate biosynthetic process"/>
    <property type="evidence" value="ECO:0007669"/>
    <property type="project" value="UniProtKB-UniRule"/>
</dbReference>
<keyword evidence="2" id="KW-0067">ATP-binding</keyword>
<dbReference type="HAMAP" id="MF_02128">
    <property type="entry name" value="TMP_kinase"/>
    <property type="match status" value="1"/>
</dbReference>
<dbReference type="NCBIfam" id="TIGR01379">
    <property type="entry name" value="thiL"/>
    <property type="match status" value="1"/>
</dbReference>
<dbReference type="PANTHER" id="PTHR30270:SF0">
    <property type="entry name" value="THIAMINE-MONOPHOSPHATE KINASE"/>
    <property type="match status" value="1"/>
</dbReference>
<dbReference type="UniPathway" id="UPA00060">
    <property type="reaction ID" value="UER00142"/>
</dbReference>
<dbReference type="InterPro" id="IPR036676">
    <property type="entry name" value="PurM-like_C_sf"/>
</dbReference>
<dbReference type="PANTHER" id="PTHR30270">
    <property type="entry name" value="THIAMINE-MONOPHOSPHATE KINASE"/>
    <property type="match status" value="1"/>
</dbReference>
<dbReference type="SUPFAM" id="SSF56042">
    <property type="entry name" value="PurM C-terminal domain-like"/>
    <property type="match status" value="1"/>
</dbReference>
<dbReference type="InterPro" id="IPR016188">
    <property type="entry name" value="PurM-like_N"/>
</dbReference>
<reference evidence="5" key="1">
    <citation type="submission" date="2017-04" db="EMBL/GenBank/DDBJ databases">
        <authorList>
            <person name="Varghese N."/>
            <person name="Submissions S."/>
        </authorList>
    </citation>
    <scope>NUCLEOTIDE SEQUENCE [LARGE SCALE GENOMIC DNA]</scope>
</reference>
<keyword evidence="1 2" id="KW-0784">Thiamine biosynthesis</keyword>
<feature type="binding site" evidence="2">
    <location>
        <position position="14"/>
    </location>
    <ligand>
        <name>Mg(2+)</name>
        <dbReference type="ChEBI" id="CHEBI:18420"/>
        <label>1</label>
    </ligand>
</feature>
<feature type="binding site" evidence="2">
    <location>
        <position position="42"/>
    </location>
    <ligand>
        <name>Mg(2+)</name>
        <dbReference type="ChEBI" id="CHEBI:18420"/>
        <label>3</label>
    </ligand>
</feature>
<feature type="binding site" evidence="2">
    <location>
        <position position="87"/>
    </location>
    <ligand>
        <name>Mg(2+)</name>
        <dbReference type="ChEBI" id="CHEBI:18420"/>
        <label>1</label>
    </ligand>
</feature>
<feature type="binding site" evidence="2">
    <location>
        <position position="170"/>
    </location>
    <ligand>
        <name>Mg(2+)</name>
        <dbReference type="ChEBI" id="CHEBI:18420"/>
        <label>5</label>
    </ligand>
</feature>
<evidence type="ECO:0000313" key="5">
    <source>
        <dbReference type="Proteomes" id="UP000194420"/>
    </source>
</evidence>
<dbReference type="GO" id="GO:0000287">
    <property type="term" value="F:magnesium ion binding"/>
    <property type="evidence" value="ECO:0007669"/>
    <property type="project" value="UniProtKB-UniRule"/>
</dbReference>
<accession>A0A1Y6EIJ0</accession>
<feature type="binding site" evidence="2">
    <location>
        <position position="167"/>
    </location>
    <ligand>
        <name>Mg(2+)</name>
        <dbReference type="ChEBI" id="CHEBI:18420"/>
        <label>3</label>
    </ligand>
</feature>
<keyword evidence="5" id="KW-1185">Reference proteome</keyword>
<comment type="function">
    <text evidence="2">Catalyzes the ATP-dependent phosphorylation of thiamine-monophosphate (TMP) to form thiamine-pyrophosphate (TPP), the active form of vitamin B1.</text>
</comment>
<feature type="binding site" evidence="2">
    <location>
        <position position="14"/>
    </location>
    <ligand>
        <name>Mg(2+)</name>
        <dbReference type="ChEBI" id="CHEBI:18420"/>
        <label>2</label>
    </ligand>
</feature>
<comment type="pathway">
    <text evidence="2">Cofactor biosynthesis; thiamine diphosphate biosynthesis; thiamine diphosphate from thiamine phosphate: step 1/1.</text>
</comment>
<feature type="binding site" evidence="2">
    <location>
        <position position="113"/>
    </location>
    <ligand>
        <name>ATP</name>
        <dbReference type="ChEBI" id="CHEBI:30616"/>
    </ligand>
</feature>
<keyword evidence="2" id="KW-0547">Nucleotide-binding</keyword>
<dbReference type="CDD" id="cd02194">
    <property type="entry name" value="ThiL"/>
    <property type="match status" value="1"/>
</dbReference>